<dbReference type="EMBL" id="JAIWYP010000009">
    <property type="protein sequence ID" value="KAH3773984.1"/>
    <property type="molecule type" value="Genomic_DNA"/>
</dbReference>
<sequence length="79" mass="8727">MACPCCVCRDNELPVVRITCGFPICLDCDKQLSLCPLCRANIEHVLQLFIPAIDCRGAMKTSSTSLKSGNSTLKRRHCQ</sequence>
<feature type="domain" description="RING-type" evidence="5">
    <location>
        <begin position="5"/>
        <end position="39"/>
    </location>
</feature>
<dbReference type="AlphaFoldDB" id="A0A9D4E807"/>
<keyword evidence="1 3" id="KW-0479">Metal-binding</keyword>
<evidence type="ECO:0000259" key="5">
    <source>
        <dbReference type="PROSITE" id="PS50089"/>
    </source>
</evidence>
<organism evidence="6 7">
    <name type="scientific">Dreissena polymorpha</name>
    <name type="common">Zebra mussel</name>
    <name type="synonym">Mytilus polymorpha</name>
    <dbReference type="NCBI Taxonomy" id="45954"/>
    <lineage>
        <taxon>Eukaryota</taxon>
        <taxon>Metazoa</taxon>
        <taxon>Spiralia</taxon>
        <taxon>Lophotrochozoa</taxon>
        <taxon>Mollusca</taxon>
        <taxon>Bivalvia</taxon>
        <taxon>Autobranchia</taxon>
        <taxon>Heteroconchia</taxon>
        <taxon>Euheterodonta</taxon>
        <taxon>Imparidentia</taxon>
        <taxon>Neoheterodontei</taxon>
        <taxon>Myida</taxon>
        <taxon>Dreissenoidea</taxon>
        <taxon>Dreissenidae</taxon>
        <taxon>Dreissena</taxon>
    </lineage>
</organism>
<evidence type="ECO:0000313" key="6">
    <source>
        <dbReference type="EMBL" id="KAH3773984.1"/>
    </source>
</evidence>
<dbReference type="InterPro" id="IPR001841">
    <property type="entry name" value="Znf_RING"/>
</dbReference>
<feature type="compositionally biased region" description="Polar residues" evidence="4">
    <location>
        <begin position="60"/>
        <end position="72"/>
    </location>
</feature>
<evidence type="ECO:0000256" key="1">
    <source>
        <dbReference type="ARBA" id="ARBA00022771"/>
    </source>
</evidence>
<dbReference type="Proteomes" id="UP000828390">
    <property type="component" value="Unassembled WGS sequence"/>
</dbReference>
<feature type="region of interest" description="Disordered" evidence="4">
    <location>
        <begin position="60"/>
        <end position="79"/>
    </location>
</feature>
<protein>
    <recommendedName>
        <fullName evidence="5">RING-type domain-containing protein</fullName>
    </recommendedName>
</protein>
<name>A0A9D4E807_DREPO</name>
<reference evidence="6" key="2">
    <citation type="submission" date="2020-11" db="EMBL/GenBank/DDBJ databases">
        <authorList>
            <person name="McCartney M.A."/>
            <person name="Auch B."/>
            <person name="Kono T."/>
            <person name="Mallez S."/>
            <person name="Becker A."/>
            <person name="Gohl D.M."/>
            <person name="Silverstein K.A.T."/>
            <person name="Koren S."/>
            <person name="Bechman K.B."/>
            <person name="Herman A."/>
            <person name="Abrahante J.E."/>
            <person name="Garbe J."/>
        </authorList>
    </citation>
    <scope>NUCLEOTIDE SEQUENCE</scope>
    <source>
        <strain evidence="6">Duluth1</strain>
        <tissue evidence="6">Whole animal</tissue>
    </source>
</reference>
<dbReference type="SUPFAM" id="SSF57850">
    <property type="entry name" value="RING/U-box"/>
    <property type="match status" value="1"/>
</dbReference>
<dbReference type="GO" id="GO:0008270">
    <property type="term" value="F:zinc ion binding"/>
    <property type="evidence" value="ECO:0007669"/>
    <property type="project" value="UniProtKB-KW"/>
</dbReference>
<proteinExistence type="predicted"/>
<comment type="caution">
    <text evidence="6">The sequence shown here is derived from an EMBL/GenBank/DDBJ whole genome shotgun (WGS) entry which is preliminary data.</text>
</comment>
<keyword evidence="7" id="KW-1185">Reference proteome</keyword>
<gene>
    <name evidence="6" type="ORF">DPMN_175354</name>
</gene>
<accession>A0A9D4E807</accession>
<evidence type="ECO:0000256" key="2">
    <source>
        <dbReference type="ARBA" id="ARBA00022833"/>
    </source>
</evidence>
<dbReference type="Gene3D" id="3.30.40.10">
    <property type="entry name" value="Zinc/RING finger domain, C3HC4 (zinc finger)"/>
    <property type="match status" value="1"/>
</dbReference>
<keyword evidence="1 3" id="KW-0863">Zinc-finger</keyword>
<keyword evidence="2" id="KW-0862">Zinc</keyword>
<evidence type="ECO:0000256" key="4">
    <source>
        <dbReference type="SAM" id="MobiDB-lite"/>
    </source>
</evidence>
<dbReference type="InterPro" id="IPR013083">
    <property type="entry name" value="Znf_RING/FYVE/PHD"/>
</dbReference>
<evidence type="ECO:0000313" key="7">
    <source>
        <dbReference type="Proteomes" id="UP000828390"/>
    </source>
</evidence>
<reference evidence="6" key="1">
    <citation type="journal article" date="2019" name="bioRxiv">
        <title>The Genome of the Zebra Mussel, Dreissena polymorpha: A Resource for Invasive Species Research.</title>
        <authorList>
            <person name="McCartney M.A."/>
            <person name="Auch B."/>
            <person name="Kono T."/>
            <person name="Mallez S."/>
            <person name="Zhang Y."/>
            <person name="Obille A."/>
            <person name="Becker A."/>
            <person name="Abrahante J.E."/>
            <person name="Garbe J."/>
            <person name="Badalamenti J.P."/>
            <person name="Herman A."/>
            <person name="Mangelson H."/>
            <person name="Liachko I."/>
            <person name="Sullivan S."/>
            <person name="Sone E.D."/>
            <person name="Koren S."/>
            <person name="Silverstein K.A.T."/>
            <person name="Beckman K.B."/>
            <person name="Gohl D.M."/>
        </authorList>
    </citation>
    <scope>NUCLEOTIDE SEQUENCE</scope>
    <source>
        <strain evidence="6">Duluth1</strain>
        <tissue evidence="6">Whole animal</tissue>
    </source>
</reference>
<evidence type="ECO:0000256" key="3">
    <source>
        <dbReference type="PROSITE-ProRule" id="PRU00175"/>
    </source>
</evidence>
<dbReference type="PROSITE" id="PS50089">
    <property type="entry name" value="ZF_RING_2"/>
    <property type="match status" value="1"/>
</dbReference>